<dbReference type="EMBL" id="BA000022">
    <property type="protein sequence ID" value="BAA17073.1"/>
    <property type="molecule type" value="Genomic_DNA"/>
</dbReference>
<dbReference type="InterPro" id="IPR029058">
    <property type="entry name" value="AB_hydrolase_fold"/>
</dbReference>
<gene>
    <name evidence="3" type="ordered locus">slr1771</name>
</gene>
<proteinExistence type="predicted"/>
<dbReference type="Gene3D" id="2.60.120.260">
    <property type="entry name" value="Galactose-binding domain-like"/>
    <property type="match status" value="1"/>
</dbReference>
<dbReference type="InterPro" id="IPR008979">
    <property type="entry name" value="Galactose-bd-like_sf"/>
</dbReference>
<organism evidence="3 4">
    <name type="scientific">Synechocystis sp. (strain ATCC 27184 / PCC 6803 / Kazusa)</name>
    <dbReference type="NCBI Taxonomy" id="1111708"/>
    <lineage>
        <taxon>Bacteria</taxon>
        <taxon>Bacillati</taxon>
        <taxon>Cyanobacteriota</taxon>
        <taxon>Cyanophyceae</taxon>
        <taxon>Synechococcales</taxon>
        <taxon>Merismopediaceae</taxon>
        <taxon>Synechocystis</taxon>
    </lineage>
</organism>
<dbReference type="InterPro" id="IPR005674">
    <property type="entry name" value="CocE/Ser_esterase"/>
</dbReference>
<dbReference type="PhylomeDB" id="P73052"/>
<dbReference type="Gene3D" id="1.10.3020.10">
    <property type="entry name" value="alpha-amino acid ester hydrolase ( Helical cap domain)"/>
    <property type="match status" value="1"/>
</dbReference>
<reference evidence="3 4" key="1">
    <citation type="journal article" date="1995" name="DNA Res.">
        <title>Sequence analysis of the genome of the unicellular cyanobacterium Synechocystis sp. strain PCC6803. I. Sequence features in the 1 Mb region from map positions 64% to 92% of the genome.</title>
        <authorList>
            <person name="Kaneko T."/>
            <person name="Tanaka A."/>
            <person name="Sato S."/>
            <person name="Kotani H."/>
            <person name="Sazuka T."/>
            <person name="Miyajima N."/>
            <person name="Sugiura M."/>
            <person name="Tabata S."/>
        </authorList>
    </citation>
    <scope>NUCLEOTIDE SEQUENCE [LARGE SCALE GENOMIC DNA]</scope>
    <source>
        <strain evidence="4">ATCC 27184 / PCC 6803 / Kazusa</strain>
    </source>
</reference>
<dbReference type="PaxDb" id="1148-1652149"/>
<dbReference type="Pfam" id="PF02129">
    <property type="entry name" value="Peptidase_S15"/>
    <property type="match status" value="1"/>
</dbReference>
<evidence type="ECO:0000256" key="1">
    <source>
        <dbReference type="ARBA" id="ARBA00022801"/>
    </source>
</evidence>
<dbReference type="InterPro" id="IPR013736">
    <property type="entry name" value="Xaa-Pro_dipept_C"/>
</dbReference>
<dbReference type="AlphaFoldDB" id="P73052"/>
<dbReference type="InterPro" id="IPR050585">
    <property type="entry name" value="Xaa-Pro_dipeptidyl-ppase/CocE"/>
</dbReference>
<protein>
    <submittedName>
        <fullName evidence="3">Slr1771 protein</fullName>
    </submittedName>
</protein>
<dbReference type="KEGG" id="syn:slr1771"/>
<dbReference type="GO" id="GO:0008239">
    <property type="term" value="F:dipeptidyl-peptidase activity"/>
    <property type="evidence" value="ECO:0007669"/>
    <property type="project" value="InterPro"/>
</dbReference>
<dbReference type="PANTHER" id="PTHR43056">
    <property type="entry name" value="PEPTIDASE S9 PROLYL OLIGOPEPTIDASE"/>
    <property type="match status" value="1"/>
</dbReference>
<dbReference type="NCBIfam" id="TIGR00976">
    <property type="entry name" value="CocE_NonD"/>
    <property type="match status" value="1"/>
</dbReference>
<accession>P73052</accession>
<keyword evidence="1" id="KW-0378">Hydrolase</keyword>
<evidence type="ECO:0000259" key="2">
    <source>
        <dbReference type="SMART" id="SM00939"/>
    </source>
</evidence>
<dbReference type="SUPFAM" id="SSF49785">
    <property type="entry name" value="Galactose-binding domain-like"/>
    <property type="match status" value="1"/>
</dbReference>
<dbReference type="InParanoid" id="P73052"/>
<name>P73052_SYNY3</name>
<dbReference type="ESTHER" id="synsp-SLR1771">
    <property type="family name" value="Cocaine_esterase"/>
</dbReference>
<sequence>MVTRDGIRLDSDLYYPNSGGPWPALLMRQPYGRRLASTLVYAHPHWYAAQGYLVIIQDVRGRGSSEGEFDLFAHEVEDGQDCLDWVSKLPQCEGSVATYGFSYQGMTQLYAAANHHPSLKTICPAMIAWDLYQDWAHENGAFCLQNNLGWALQLATDSAKRRKDEQTFRRLMRLAKSYDFSGFQPAIPDRLGELAPDSFYHQWISQPPEADYWQRRSPDQRWQIREKIDIPVLQIGGWFDPHLRGNWRLYAELERCGIQQKMVVGPWGHFPWGSRAGGQNYGESAISGVDQLQLAWFDHFLKGQEPRFNPAKLELFDLGTKQWRYLTDLPSTQQSWFLQCSGLGTTQGSALTAKVPARSTEEISDVWVHDPWRPVPSLGGHSGYPQGVKERSTIDDRSDVVTYTSEPLQKSLTICGVPQIFLTLESDRPSFDVAVSLSQFRVTGEVWALSQGYCTSCKQTANLEICLQAICVTLSPGDCLRISLAGASFPAYPVNPGTGQQAVLANLVDQQIITLALVTDGPTQNHLLLPILSGE</sequence>
<dbReference type="SUPFAM" id="SSF53474">
    <property type="entry name" value="alpha/beta-Hydrolases"/>
    <property type="match status" value="1"/>
</dbReference>
<dbReference type="PIR" id="S75159">
    <property type="entry name" value="S75159"/>
</dbReference>
<feature type="domain" description="Xaa-Pro dipeptidyl-peptidase C-terminal" evidence="2">
    <location>
        <begin position="294"/>
        <end position="528"/>
    </location>
</feature>
<keyword evidence="4" id="KW-1185">Reference proteome</keyword>
<dbReference type="Pfam" id="PF08530">
    <property type="entry name" value="PepX_C"/>
    <property type="match status" value="1"/>
</dbReference>
<dbReference type="Gene3D" id="3.40.50.1820">
    <property type="entry name" value="alpha/beta hydrolase"/>
    <property type="match status" value="1"/>
</dbReference>
<dbReference type="eggNOG" id="COG2936">
    <property type="taxonomic scope" value="Bacteria"/>
</dbReference>
<evidence type="ECO:0000313" key="4">
    <source>
        <dbReference type="Proteomes" id="UP000001425"/>
    </source>
</evidence>
<dbReference type="STRING" id="1148.gene:10497934"/>
<dbReference type="InterPro" id="IPR000383">
    <property type="entry name" value="Xaa-Pro-like_dom"/>
</dbReference>
<reference evidence="3 4" key="2">
    <citation type="journal article" date="1996" name="DNA Res.">
        <title>Sequence analysis of the genome of the unicellular cyanobacterium Synechocystis sp. strain PCC6803. II. Sequence determination of the entire genome and assignment of potential protein-coding regions.</title>
        <authorList>
            <person name="Kaneko T."/>
            <person name="Sato S."/>
            <person name="Kotani H."/>
            <person name="Tanaka A."/>
            <person name="Asamizu E."/>
            <person name="Nakamura Y."/>
            <person name="Miyajima N."/>
            <person name="Hirosawa M."/>
            <person name="Sugiura M."/>
            <person name="Sasamoto S."/>
            <person name="Kimura T."/>
            <person name="Hosouchi T."/>
            <person name="Matsuno A."/>
            <person name="Muraki A."/>
            <person name="Nakazaki N."/>
            <person name="Naruo K."/>
            <person name="Okumura S."/>
            <person name="Shimpo S."/>
            <person name="Takeuchi C."/>
            <person name="Wada T."/>
            <person name="Watanabe A."/>
            <person name="Yamada M."/>
            <person name="Yasuda M."/>
            <person name="Tabata S."/>
        </authorList>
    </citation>
    <scope>NUCLEOTIDE SEQUENCE [LARGE SCALE GENOMIC DNA]</scope>
    <source>
        <strain evidence="4">ATCC 27184 / PCC 6803 / Kazusa</strain>
    </source>
</reference>
<dbReference type="EnsemblBacteria" id="BAA17073">
    <property type="protein sequence ID" value="BAA17073"/>
    <property type="gene ID" value="BAA17073"/>
</dbReference>
<evidence type="ECO:0000313" key="3">
    <source>
        <dbReference type="EMBL" id="BAA17073.1"/>
    </source>
</evidence>
<dbReference type="PANTHER" id="PTHR43056:SF10">
    <property type="entry name" value="COCE_NOND FAMILY, PUTATIVE (AFU_ORTHOLOGUE AFUA_7G00600)-RELATED"/>
    <property type="match status" value="1"/>
</dbReference>
<dbReference type="SMART" id="SM00939">
    <property type="entry name" value="PepX_C"/>
    <property type="match status" value="1"/>
</dbReference>
<dbReference type="Proteomes" id="UP000001425">
    <property type="component" value="Chromosome"/>
</dbReference>